<keyword evidence="4" id="KW-1185">Reference proteome</keyword>
<feature type="coiled-coil region" evidence="1">
    <location>
        <begin position="621"/>
        <end position="655"/>
    </location>
</feature>
<evidence type="ECO:0000313" key="3">
    <source>
        <dbReference type="EMBL" id="RKP14166.1"/>
    </source>
</evidence>
<feature type="compositionally biased region" description="Low complexity" evidence="2">
    <location>
        <begin position="339"/>
        <end position="359"/>
    </location>
</feature>
<feature type="compositionally biased region" description="Low complexity" evidence="2">
    <location>
        <begin position="1"/>
        <end position="17"/>
    </location>
</feature>
<evidence type="ECO:0000256" key="2">
    <source>
        <dbReference type="SAM" id="MobiDB-lite"/>
    </source>
</evidence>
<dbReference type="Proteomes" id="UP000267251">
    <property type="component" value="Unassembled WGS sequence"/>
</dbReference>
<evidence type="ECO:0000313" key="4">
    <source>
        <dbReference type="Proteomes" id="UP000267251"/>
    </source>
</evidence>
<dbReference type="EMBL" id="KZ987875">
    <property type="protein sequence ID" value="RKP14166.1"/>
    <property type="molecule type" value="Genomic_DNA"/>
</dbReference>
<evidence type="ECO:0000256" key="1">
    <source>
        <dbReference type="SAM" id="Coils"/>
    </source>
</evidence>
<protein>
    <submittedName>
        <fullName evidence="3">Uncharacterized protein</fullName>
    </submittedName>
</protein>
<gene>
    <name evidence="3" type="ORF">BJ684DRAFT_19412</name>
</gene>
<sequence length="709" mass="78626">MTAKPPSVSPPGKVKASTLPRRNPQASLSSTSLATSHSSPYGALGPAMSTSSLSRPPRPMSLALFPPRARSITTANSLANSPSSPTRPSPRLTRSPSVSGALTLPSNLPLREGSTVPRRARNVLTWEVACQASPPPLLTTTTGTDPIPDPLVKECSTLRSQLAQVTQDNAHLRDQLLQMEQQVLALQGQLHDVASHQLPKIPDIDLSDHQGIDTSFTPPVHPYRDASSWNDGSTTEEDRGAISFYDYADGEDNAEEEDDDDMDGGAEVNYVESKMDDLWAQIAALESDLVIHQPPSASTSRSQPQPLSTSSPILQGKGDSLQVPSFDLDTSTSASTLLPPALASSSSSVYSSGSTSLITSEEDRQWVRGRGKEDDADEDMAQIGEEEEDHHWVRERSKRDHVEEDMVHLGEEEGEEDEYASFQGSSLSFLDLDVENQANSQDPDQVEQFFRAKSLFEMHSAAPEDSVDGARWACIPDDEFARMMMSSSDHEEDHEEEVEGIEEYDEEEGPSDQMVEDRVIRQIGEEMNQLEIHGEGLLFDIDEYDDEAKALRKALRTQEQTLQALAMEETEVEERTAVLRVKLAAAIKACGRWKGRGNVGQGYERRREGLEEALALEDRILSRIHQQVQEGRETAENLRANWEDVRSQLETAKEAHGLLETTLVHLQRTYHGRVRAQRRARMAVDEQHRQLRGWQDGYDVMRQLDAVGH</sequence>
<keyword evidence="1" id="KW-0175">Coiled coil</keyword>
<feature type="compositionally biased region" description="Low complexity" evidence="2">
    <location>
        <begin position="26"/>
        <end position="39"/>
    </location>
</feature>
<feature type="region of interest" description="Disordered" evidence="2">
    <location>
        <begin position="294"/>
        <end position="327"/>
    </location>
</feature>
<feature type="coiled-coil region" evidence="1">
    <location>
        <begin position="541"/>
        <end position="575"/>
    </location>
</feature>
<accession>A0A4P9Y590</accession>
<feature type="compositionally biased region" description="Polar residues" evidence="2">
    <location>
        <begin position="71"/>
        <end position="80"/>
    </location>
</feature>
<feature type="region of interest" description="Disordered" evidence="2">
    <location>
        <begin position="211"/>
        <end position="239"/>
    </location>
</feature>
<feature type="compositionally biased region" description="Low complexity" evidence="2">
    <location>
        <begin position="81"/>
        <end position="99"/>
    </location>
</feature>
<dbReference type="OrthoDB" id="10476293at2759"/>
<reference evidence="4" key="1">
    <citation type="journal article" date="2018" name="Nat. Microbiol.">
        <title>Leveraging single-cell genomics to expand the fungal tree of life.</title>
        <authorList>
            <person name="Ahrendt S.R."/>
            <person name="Quandt C.A."/>
            <person name="Ciobanu D."/>
            <person name="Clum A."/>
            <person name="Salamov A."/>
            <person name="Andreopoulos B."/>
            <person name="Cheng J.F."/>
            <person name="Woyke T."/>
            <person name="Pelin A."/>
            <person name="Henrissat B."/>
            <person name="Reynolds N.K."/>
            <person name="Benny G.L."/>
            <person name="Smith M.E."/>
            <person name="James T.Y."/>
            <person name="Grigoriev I.V."/>
        </authorList>
    </citation>
    <scope>NUCLEOTIDE SEQUENCE [LARGE SCALE GENOMIC DNA]</scope>
</reference>
<organism evidence="3 4">
    <name type="scientific">Piptocephalis cylindrospora</name>
    <dbReference type="NCBI Taxonomy" id="1907219"/>
    <lineage>
        <taxon>Eukaryota</taxon>
        <taxon>Fungi</taxon>
        <taxon>Fungi incertae sedis</taxon>
        <taxon>Zoopagomycota</taxon>
        <taxon>Zoopagomycotina</taxon>
        <taxon>Zoopagomycetes</taxon>
        <taxon>Zoopagales</taxon>
        <taxon>Piptocephalidaceae</taxon>
        <taxon>Piptocephalis</taxon>
    </lineage>
</organism>
<feature type="region of interest" description="Disordered" evidence="2">
    <location>
        <begin position="339"/>
        <end position="379"/>
    </location>
</feature>
<name>A0A4P9Y590_9FUNG</name>
<feature type="compositionally biased region" description="Basic and acidic residues" evidence="2">
    <location>
        <begin position="361"/>
        <end position="373"/>
    </location>
</feature>
<feature type="region of interest" description="Disordered" evidence="2">
    <location>
        <begin position="1"/>
        <end position="115"/>
    </location>
</feature>
<dbReference type="AlphaFoldDB" id="A0A4P9Y590"/>
<proteinExistence type="predicted"/>
<feature type="coiled-coil region" evidence="1">
    <location>
        <begin position="155"/>
        <end position="189"/>
    </location>
</feature>
<feature type="compositionally biased region" description="Polar residues" evidence="2">
    <location>
        <begin position="295"/>
        <end position="313"/>
    </location>
</feature>